<dbReference type="Proteomes" id="UP000095332">
    <property type="component" value="Unassembled WGS sequence"/>
</dbReference>
<evidence type="ECO:0000313" key="1">
    <source>
        <dbReference type="EMBL" id="CUP95504.1"/>
    </source>
</evidence>
<reference evidence="1 2" key="1">
    <citation type="submission" date="2015-09" db="EMBL/GenBank/DDBJ databases">
        <authorList>
            <consortium name="Pathogen Informatics"/>
        </authorList>
    </citation>
    <scope>NUCLEOTIDE SEQUENCE [LARGE SCALE GENOMIC DNA]</scope>
    <source>
        <strain evidence="1 2">2789STDY5834948</strain>
    </source>
</reference>
<evidence type="ECO:0000313" key="2">
    <source>
        <dbReference type="Proteomes" id="UP000095332"/>
    </source>
</evidence>
<sequence>MYIVEYSFAYYLCDVIMMMLEGLKARMEELIGQLEFHSRFYDMILAEDMANETELLEAIDEMLDEYIDLSEQIKKLQG</sequence>
<protein>
    <submittedName>
        <fullName evidence="1">Uncharacterized protein</fullName>
    </submittedName>
</protein>
<organism evidence="1 2">
    <name type="scientific">Parabacteroides distasonis</name>
    <dbReference type="NCBI Taxonomy" id="823"/>
    <lineage>
        <taxon>Bacteria</taxon>
        <taxon>Pseudomonadati</taxon>
        <taxon>Bacteroidota</taxon>
        <taxon>Bacteroidia</taxon>
        <taxon>Bacteroidales</taxon>
        <taxon>Tannerellaceae</taxon>
        <taxon>Parabacteroides</taxon>
    </lineage>
</organism>
<dbReference type="EMBL" id="CZBM01000003">
    <property type="protein sequence ID" value="CUP95504.1"/>
    <property type="molecule type" value="Genomic_DNA"/>
</dbReference>
<proteinExistence type="predicted"/>
<name>A0A174SCN9_PARDI</name>
<accession>A0A174SCN9</accession>
<dbReference type="AlphaFoldDB" id="A0A174SCN9"/>
<gene>
    <name evidence="1" type="ORF">ERS852560_01054</name>
</gene>